<dbReference type="EMBL" id="AYSV01000029">
    <property type="protein sequence ID" value="ETD72711.1"/>
    <property type="molecule type" value="Genomic_DNA"/>
</dbReference>
<reference evidence="1 2" key="1">
    <citation type="submission" date="2013-11" db="EMBL/GenBank/DDBJ databases">
        <title>Genomic analysis of Pelistega sp. HM-7.</title>
        <authorList>
            <person name="Kumbhare S.V."/>
            <person name="Shetty S.A."/>
            <person name="Sharma O."/>
            <person name="Dhotre D.P."/>
        </authorList>
    </citation>
    <scope>NUCLEOTIDE SEQUENCE [LARGE SCALE GENOMIC DNA]</scope>
    <source>
        <strain evidence="1 2">HM-7</strain>
    </source>
</reference>
<dbReference type="AlphaFoldDB" id="V8G9C1"/>
<keyword evidence="2" id="KW-1185">Reference proteome</keyword>
<protein>
    <submittedName>
        <fullName evidence="1">Uncharacterized protein</fullName>
    </submittedName>
</protein>
<name>V8G9C1_9BURK</name>
<gene>
    <name evidence="1" type="ORF">V757_02590</name>
</gene>
<dbReference type="Proteomes" id="UP000018766">
    <property type="component" value="Unassembled WGS sequence"/>
</dbReference>
<accession>V8G9C1</accession>
<proteinExistence type="predicted"/>
<sequence>MCSPDAYFRRAIFQDERLYVKKTKEEEVVAINRNPL</sequence>
<organism evidence="1 2">
    <name type="scientific">Pelistega indica</name>
    <dbReference type="NCBI Taxonomy" id="1414851"/>
    <lineage>
        <taxon>Bacteria</taxon>
        <taxon>Pseudomonadati</taxon>
        <taxon>Pseudomonadota</taxon>
        <taxon>Betaproteobacteria</taxon>
        <taxon>Burkholderiales</taxon>
        <taxon>Alcaligenaceae</taxon>
        <taxon>Pelistega</taxon>
    </lineage>
</organism>
<evidence type="ECO:0000313" key="1">
    <source>
        <dbReference type="EMBL" id="ETD72711.1"/>
    </source>
</evidence>
<evidence type="ECO:0000313" key="2">
    <source>
        <dbReference type="Proteomes" id="UP000018766"/>
    </source>
</evidence>
<comment type="caution">
    <text evidence="1">The sequence shown here is derived from an EMBL/GenBank/DDBJ whole genome shotgun (WGS) entry which is preliminary data.</text>
</comment>